<dbReference type="SUPFAM" id="SSF55711">
    <property type="entry name" value="Subdomain of clathrin and coatomer appendage domain"/>
    <property type="match status" value="1"/>
</dbReference>
<name>A0ABR2LT01_9ASPA</name>
<feature type="domain" description="Beta-adaptin appendage C-terminal subdomain" evidence="1">
    <location>
        <begin position="41"/>
        <end position="115"/>
    </location>
</feature>
<organism evidence="2 3">
    <name type="scientific">Platanthera guangdongensis</name>
    <dbReference type="NCBI Taxonomy" id="2320717"/>
    <lineage>
        <taxon>Eukaryota</taxon>
        <taxon>Viridiplantae</taxon>
        <taxon>Streptophyta</taxon>
        <taxon>Embryophyta</taxon>
        <taxon>Tracheophyta</taxon>
        <taxon>Spermatophyta</taxon>
        <taxon>Magnoliopsida</taxon>
        <taxon>Liliopsida</taxon>
        <taxon>Asparagales</taxon>
        <taxon>Orchidaceae</taxon>
        <taxon>Orchidoideae</taxon>
        <taxon>Orchideae</taxon>
        <taxon>Orchidinae</taxon>
        <taxon>Platanthera</taxon>
    </lineage>
</organism>
<dbReference type="SUPFAM" id="SSF49348">
    <property type="entry name" value="Clathrin adaptor appendage domain"/>
    <property type="match status" value="1"/>
</dbReference>
<dbReference type="EMBL" id="JBBWWR010000016">
    <property type="protein sequence ID" value="KAK8948152.1"/>
    <property type="molecule type" value="Genomic_DNA"/>
</dbReference>
<gene>
    <name evidence="2" type="primary">BETAB-AD</name>
    <name evidence="2" type="ORF">KSP40_PGU022645</name>
</gene>
<dbReference type="InterPro" id="IPR012295">
    <property type="entry name" value="TBP_dom_sf"/>
</dbReference>
<accession>A0ABR2LT01</accession>
<keyword evidence="3" id="KW-1185">Reference proteome</keyword>
<sequence>MVVFQNISPGPPNTLLQVAVKNNWQPVWYFNDKLSLHIFFSEDGRLERANFLETWKLLPDSNEVATHLPRAIIHIMDAVVEHLAEANLFFVAKHRNTNKEIMYVSAKGPRGVPLLT</sequence>
<evidence type="ECO:0000313" key="3">
    <source>
        <dbReference type="Proteomes" id="UP001412067"/>
    </source>
</evidence>
<reference evidence="2 3" key="1">
    <citation type="journal article" date="2022" name="Nat. Plants">
        <title>Genomes of leafy and leafless Platanthera orchids illuminate the evolution of mycoheterotrophy.</title>
        <authorList>
            <person name="Li M.H."/>
            <person name="Liu K.W."/>
            <person name="Li Z."/>
            <person name="Lu H.C."/>
            <person name="Ye Q.L."/>
            <person name="Zhang D."/>
            <person name="Wang J.Y."/>
            <person name="Li Y.F."/>
            <person name="Zhong Z.M."/>
            <person name="Liu X."/>
            <person name="Yu X."/>
            <person name="Liu D.K."/>
            <person name="Tu X.D."/>
            <person name="Liu B."/>
            <person name="Hao Y."/>
            <person name="Liao X.Y."/>
            <person name="Jiang Y.T."/>
            <person name="Sun W.H."/>
            <person name="Chen J."/>
            <person name="Chen Y.Q."/>
            <person name="Ai Y."/>
            <person name="Zhai J.W."/>
            <person name="Wu S.S."/>
            <person name="Zhou Z."/>
            <person name="Hsiao Y.Y."/>
            <person name="Wu W.L."/>
            <person name="Chen Y.Y."/>
            <person name="Lin Y.F."/>
            <person name="Hsu J.L."/>
            <person name="Li C.Y."/>
            <person name="Wang Z.W."/>
            <person name="Zhao X."/>
            <person name="Zhong W.Y."/>
            <person name="Ma X.K."/>
            <person name="Ma L."/>
            <person name="Huang J."/>
            <person name="Chen G.Z."/>
            <person name="Huang M.Z."/>
            <person name="Huang L."/>
            <person name="Peng D.H."/>
            <person name="Luo Y.B."/>
            <person name="Zou S.Q."/>
            <person name="Chen S.P."/>
            <person name="Lan S."/>
            <person name="Tsai W.C."/>
            <person name="Van de Peer Y."/>
            <person name="Liu Z.J."/>
        </authorList>
    </citation>
    <scope>NUCLEOTIDE SEQUENCE [LARGE SCALE GENOMIC DNA]</scope>
    <source>
        <strain evidence="2">Lor288</strain>
    </source>
</reference>
<dbReference type="Pfam" id="PF09066">
    <property type="entry name" value="B2-adapt-app_C"/>
    <property type="match status" value="1"/>
</dbReference>
<comment type="caution">
    <text evidence="2">The sequence shown here is derived from an EMBL/GenBank/DDBJ whole genome shotgun (WGS) entry which is preliminary data.</text>
</comment>
<proteinExistence type="predicted"/>
<dbReference type="Proteomes" id="UP001412067">
    <property type="component" value="Unassembled WGS sequence"/>
</dbReference>
<dbReference type="InterPro" id="IPR013041">
    <property type="entry name" value="Clathrin_app_Ig-like_sf"/>
</dbReference>
<dbReference type="InterPro" id="IPR015151">
    <property type="entry name" value="B-adaptin_app_sub_C"/>
</dbReference>
<dbReference type="InterPro" id="IPR009028">
    <property type="entry name" value="Coatomer/calthrin_app_sub_C"/>
</dbReference>
<evidence type="ECO:0000313" key="2">
    <source>
        <dbReference type="EMBL" id="KAK8948152.1"/>
    </source>
</evidence>
<evidence type="ECO:0000259" key="1">
    <source>
        <dbReference type="Pfam" id="PF09066"/>
    </source>
</evidence>
<dbReference type="Gene3D" id="3.30.310.10">
    <property type="entry name" value="TATA-Binding Protein"/>
    <property type="match status" value="1"/>
</dbReference>
<protein>
    <submittedName>
        <fullName evidence="2">Beta-adaptin-like protein B</fullName>
    </submittedName>
</protein>